<organism evidence="2 3">
    <name type="scientific">Polycladomyces abyssicola</name>
    <dbReference type="NCBI Taxonomy" id="1125966"/>
    <lineage>
        <taxon>Bacteria</taxon>
        <taxon>Bacillati</taxon>
        <taxon>Bacillota</taxon>
        <taxon>Bacilli</taxon>
        <taxon>Bacillales</taxon>
        <taxon>Thermoactinomycetaceae</taxon>
        <taxon>Polycladomyces</taxon>
    </lineage>
</organism>
<reference evidence="2" key="2">
    <citation type="journal article" date="2021" name="Microbiol. Resour. Announc.">
        <title>Complete Genome Sequence of Polycladomyces abyssicola JIR-001T, Isolated from Hemipelagic Sediment in Deep Seawater.</title>
        <authorList>
            <person name="Tsubouchi T."/>
            <person name="Kaneko Y."/>
        </authorList>
    </citation>
    <scope>NUCLEOTIDE SEQUENCE</scope>
    <source>
        <strain evidence="2">JIR-001</strain>
    </source>
</reference>
<dbReference type="Proteomes" id="UP000677436">
    <property type="component" value="Chromosome"/>
</dbReference>
<dbReference type="Gene3D" id="1.20.120.450">
    <property type="entry name" value="dinb family like domain"/>
    <property type="match status" value="1"/>
</dbReference>
<dbReference type="AlphaFoldDB" id="A0A8D5UFQ6"/>
<protein>
    <recommendedName>
        <fullName evidence="1">DinB-like domain-containing protein</fullName>
    </recommendedName>
</protein>
<keyword evidence="3" id="KW-1185">Reference proteome</keyword>
<gene>
    <name evidence="2" type="ORF">JIR001_14190</name>
</gene>
<sequence>MDKKAFLLHGWEIGYDKEDWYPPLADTLKGVTAEQANWKPEGAPIHTIWENVRHLTFYKEWFLKFLTGEETEYPQGLTNDDTFAVTSVEPSAWEESVKKLDDVHQSIRNIIAGYSSYDLEREVSKHPVGMWLYSLILHDAYHTGQIIQICKLQGSWPAKRSYGQS</sequence>
<accession>A0A8D5UFQ6</accession>
<dbReference type="InterPro" id="IPR024775">
    <property type="entry name" value="DinB-like"/>
</dbReference>
<dbReference type="KEGG" id="pabs:JIR001_14190"/>
<proteinExistence type="predicted"/>
<dbReference type="SUPFAM" id="SSF109854">
    <property type="entry name" value="DinB/YfiT-like putative metalloenzymes"/>
    <property type="match status" value="1"/>
</dbReference>
<evidence type="ECO:0000313" key="3">
    <source>
        <dbReference type="Proteomes" id="UP000677436"/>
    </source>
</evidence>
<dbReference type="InterPro" id="IPR034660">
    <property type="entry name" value="DinB/YfiT-like"/>
</dbReference>
<feature type="domain" description="DinB-like" evidence="1">
    <location>
        <begin position="26"/>
        <end position="146"/>
    </location>
</feature>
<evidence type="ECO:0000259" key="1">
    <source>
        <dbReference type="Pfam" id="PF12867"/>
    </source>
</evidence>
<dbReference type="RefSeq" id="WP_212774835.1">
    <property type="nucleotide sequence ID" value="NZ_AP024601.1"/>
</dbReference>
<dbReference type="EMBL" id="AP024601">
    <property type="protein sequence ID" value="BCU81636.1"/>
    <property type="molecule type" value="Genomic_DNA"/>
</dbReference>
<reference evidence="2" key="1">
    <citation type="journal article" date="2013" name="Int. J. Syst. Evol. Microbiol.">
        <title>Polycladomyces abyssicola gen. nov., sp. nov., a thermophilic filamentous bacterium isolated from hemipelagic sediment.</title>
        <authorList>
            <person name="Tsubouchi T."/>
            <person name="Shimane Y."/>
            <person name="Mori K."/>
            <person name="Usui K."/>
            <person name="Hiraki T."/>
            <person name="Tame A."/>
            <person name="Uematsu K."/>
            <person name="Maruyama T."/>
            <person name="Hatada Y."/>
        </authorList>
    </citation>
    <scope>NUCLEOTIDE SEQUENCE</scope>
    <source>
        <strain evidence="2">JIR-001</strain>
    </source>
</reference>
<dbReference type="Pfam" id="PF12867">
    <property type="entry name" value="DinB_2"/>
    <property type="match status" value="1"/>
</dbReference>
<name>A0A8D5UFQ6_9BACL</name>
<evidence type="ECO:0000313" key="2">
    <source>
        <dbReference type="EMBL" id="BCU81636.1"/>
    </source>
</evidence>